<evidence type="ECO:0000313" key="2">
    <source>
        <dbReference type="Proteomes" id="UP001479436"/>
    </source>
</evidence>
<comment type="caution">
    <text evidence="1">The sequence shown here is derived from an EMBL/GenBank/DDBJ whole genome shotgun (WGS) entry which is preliminary data.</text>
</comment>
<gene>
    <name evidence="1" type="ORF">K7432_008792</name>
</gene>
<dbReference type="EMBL" id="JASJQH010007381">
    <property type="protein sequence ID" value="KAK9709810.1"/>
    <property type="molecule type" value="Genomic_DNA"/>
</dbReference>
<sequence>MDCQSFNLVYQFYTEKSRSFIILMKLSFYISQGYYSQFLNRPDGYAMIIVPNFCGRLHQLSISWDRLTVDYRRKPSFRSSSERNMWVLLAFLGNIVLLGNSSQSE</sequence>
<keyword evidence="2" id="KW-1185">Reference proteome</keyword>
<protein>
    <submittedName>
        <fullName evidence="1">Uncharacterized protein</fullName>
    </submittedName>
</protein>
<proteinExistence type="predicted"/>
<reference evidence="1 2" key="1">
    <citation type="submission" date="2023-04" db="EMBL/GenBank/DDBJ databases">
        <title>Genome of Basidiobolus ranarum AG-B5.</title>
        <authorList>
            <person name="Stajich J.E."/>
            <person name="Carter-House D."/>
            <person name="Gryganskyi A."/>
        </authorList>
    </citation>
    <scope>NUCLEOTIDE SEQUENCE [LARGE SCALE GENOMIC DNA]</scope>
    <source>
        <strain evidence="1 2">AG-B5</strain>
    </source>
</reference>
<dbReference type="Proteomes" id="UP001479436">
    <property type="component" value="Unassembled WGS sequence"/>
</dbReference>
<name>A0ABR2VYY1_9FUNG</name>
<accession>A0ABR2VYY1</accession>
<evidence type="ECO:0000313" key="1">
    <source>
        <dbReference type="EMBL" id="KAK9709810.1"/>
    </source>
</evidence>
<organism evidence="1 2">
    <name type="scientific">Basidiobolus ranarum</name>
    <dbReference type="NCBI Taxonomy" id="34480"/>
    <lineage>
        <taxon>Eukaryota</taxon>
        <taxon>Fungi</taxon>
        <taxon>Fungi incertae sedis</taxon>
        <taxon>Zoopagomycota</taxon>
        <taxon>Entomophthoromycotina</taxon>
        <taxon>Basidiobolomycetes</taxon>
        <taxon>Basidiobolales</taxon>
        <taxon>Basidiobolaceae</taxon>
        <taxon>Basidiobolus</taxon>
    </lineage>
</organism>